<evidence type="ECO:0000256" key="1">
    <source>
        <dbReference type="SAM" id="Phobius"/>
    </source>
</evidence>
<dbReference type="InterPro" id="IPR055966">
    <property type="entry name" value="DUF7544"/>
</dbReference>
<sequence>MGSGFYAFDAIDDAISRTKTLLWPFRAGVWFRLALIALFVGGFGGGFNIFSYNLDSGPDMGMPLDPGVSMALVLALIGIVLLLALIFLMIGSILQFVFVDCLSSGTVSLSRTFGLRSGKGLRLFLFQFGLMLLIFAAIALLALILIFPAGMTGTPNVVFFLLMLPVLLVLAIIVGVVMMLTIDFVVPVMIRDDCGVITGWRRVWGFVRADLKNTAVYVVFKFVLGIVVGLIVLLLALLVLAVIAVPLLVVGAAAMYIMNGAVLPFYLLLLGIGVLIAIPFLLLVQVPFVTFFRYYSLGVLSSFTPDYDLLPPGEASA</sequence>
<keyword evidence="1" id="KW-0472">Membrane</keyword>
<comment type="caution">
    <text evidence="2">The sequence shown here is derived from an EMBL/GenBank/DDBJ whole genome shotgun (WGS) entry which is preliminary data.</text>
</comment>
<dbReference type="Proteomes" id="UP000292580">
    <property type="component" value="Unassembled WGS sequence"/>
</dbReference>
<keyword evidence="1" id="KW-0812">Transmembrane</keyword>
<dbReference type="Pfam" id="PF24400">
    <property type="entry name" value="DUF7544"/>
    <property type="match status" value="1"/>
</dbReference>
<feature type="transmembrane region" description="Helical" evidence="1">
    <location>
        <begin position="70"/>
        <end position="102"/>
    </location>
</feature>
<name>A0A483CUZ5_9EURY</name>
<feature type="transmembrane region" description="Helical" evidence="1">
    <location>
        <begin position="29"/>
        <end position="50"/>
    </location>
</feature>
<keyword evidence="3" id="KW-1185">Reference proteome</keyword>
<feature type="transmembrane region" description="Helical" evidence="1">
    <location>
        <begin position="261"/>
        <end position="284"/>
    </location>
</feature>
<proteinExistence type="predicted"/>
<protein>
    <recommendedName>
        <fullName evidence="4">Glycerophosphoryl diester phosphodiesterase membrane domain-containing protein</fullName>
    </recommendedName>
</protein>
<keyword evidence="1" id="KW-1133">Transmembrane helix</keyword>
<dbReference type="EMBL" id="PGCL01000002">
    <property type="protein sequence ID" value="TAJ44787.1"/>
    <property type="molecule type" value="Genomic_DNA"/>
</dbReference>
<evidence type="ECO:0000313" key="3">
    <source>
        <dbReference type="Proteomes" id="UP000292580"/>
    </source>
</evidence>
<dbReference type="AlphaFoldDB" id="A0A483CUZ5"/>
<feature type="transmembrane region" description="Helical" evidence="1">
    <location>
        <begin position="222"/>
        <end position="255"/>
    </location>
</feature>
<accession>A0A483CUZ5</accession>
<organism evidence="2 3">
    <name type="scientific">Methanofollis fontis</name>
    <dbReference type="NCBI Taxonomy" id="2052832"/>
    <lineage>
        <taxon>Archaea</taxon>
        <taxon>Methanobacteriati</taxon>
        <taxon>Methanobacteriota</taxon>
        <taxon>Stenosarchaea group</taxon>
        <taxon>Methanomicrobia</taxon>
        <taxon>Methanomicrobiales</taxon>
        <taxon>Methanomicrobiaceae</taxon>
        <taxon>Methanofollis</taxon>
    </lineage>
</organism>
<feature type="transmembrane region" description="Helical" evidence="1">
    <location>
        <begin position="123"/>
        <end position="147"/>
    </location>
</feature>
<feature type="transmembrane region" description="Helical" evidence="1">
    <location>
        <begin position="159"/>
        <end position="182"/>
    </location>
</feature>
<dbReference type="OrthoDB" id="137652at2157"/>
<gene>
    <name evidence="2" type="ORF">CUJ86_05700</name>
</gene>
<evidence type="ECO:0000313" key="2">
    <source>
        <dbReference type="EMBL" id="TAJ44787.1"/>
    </source>
</evidence>
<evidence type="ECO:0008006" key="4">
    <source>
        <dbReference type="Google" id="ProtNLM"/>
    </source>
</evidence>
<dbReference type="RefSeq" id="WP_130646594.1">
    <property type="nucleotide sequence ID" value="NZ_PGCL01000002.1"/>
</dbReference>
<reference evidence="2 3" key="1">
    <citation type="submission" date="2017-11" db="EMBL/GenBank/DDBJ databases">
        <title>Isolation and Characterization of Methanofollis Species from Methane Seep Offshore SW Taiwan.</title>
        <authorList>
            <person name="Teng N.-H."/>
            <person name="Lai M.-C."/>
            <person name="Chen S.-C."/>
        </authorList>
    </citation>
    <scope>NUCLEOTIDE SEQUENCE [LARGE SCALE GENOMIC DNA]</scope>
    <source>
        <strain evidence="2 3">FWC-SCC2</strain>
    </source>
</reference>